<dbReference type="CDD" id="cd00037">
    <property type="entry name" value="CLECT"/>
    <property type="match status" value="3"/>
</dbReference>
<evidence type="ECO:0000313" key="3">
    <source>
        <dbReference type="EnsemblMetazoa" id="XP_037873047.1"/>
    </source>
</evidence>
<organism evidence="3 4">
    <name type="scientific">Bombyx mori</name>
    <name type="common">Silk moth</name>
    <dbReference type="NCBI Taxonomy" id="7091"/>
    <lineage>
        <taxon>Eukaryota</taxon>
        <taxon>Metazoa</taxon>
        <taxon>Ecdysozoa</taxon>
        <taxon>Arthropoda</taxon>
        <taxon>Hexapoda</taxon>
        <taxon>Insecta</taxon>
        <taxon>Pterygota</taxon>
        <taxon>Neoptera</taxon>
        <taxon>Endopterygota</taxon>
        <taxon>Lepidoptera</taxon>
        <taxon>Glossata</taxon>
        <taxon>Ditrysia</taxon>
        <taxon>Bombycoidea</taxon>
        <taxon>Bombycidae</taxon>
        <taxon>Bombycinae</taxon>
        <taxon>Bombyx</taxon>
    </lineage>
</organism>
<dbReference type="SMART" id="SM00034">
    <property type="entry name" value="CLECT"/>
    <property type="match status" value="3"/>
</dbReference>
<reference evidence="3" key="2">
    <citation type="submission" date="2022-06" db="UniProtKB">
        <authorList>
            <consortium name="EnsemblMetazoa"/>
        </authorList>
    </citation>
    <scope>IDENTIFICATION</scope>
    <source>
        <strain evidence="3">p50T (Dazao)</strain>
    </source>
</reference>
<dbReference type="RefSeq" id="XP_037873047.1">
    <property type="nucleotide sequence ID" value="XM_038017119.2"/>
</dbReference>
<dbReference type="PANTHER" id="PTHR45710">
    <property type="entry name" value="C-TYPE LECTIN DOMAIN-CONTAINING PROTEIN 180"/>
    <property type="match status" value="1"/>
</dbReference>
<dbReference type="InterPro" id="IPR016187">
    <property type="entry name" value="CTDL_fold"/>
</dbReference>
<feature type="domain" description="C-type lectin" evidence="2">
    <location>
        <begin position="40"/>
        <end position="182"/>
    </location>
</feature>
<protein>
    <recommendedName>
        <fullName evidence="2">C-type lectin domain-containing protein</fullName>
    </recommendedName>
</protein>
<sequence>MCSIVKAFIFFNFSLLCAASYHEQYRVPQTISNNWESYVFNGKEYILHNLGVKWENAEILCRGYHNGSLAILDKKEIAEFLAEALSESQFDIDSIWVGARRDTADDPEGYRWAQGVELKRTDADVLTSELDGDNLHYPIWVNRTGVPVPEGGADCVALERVQHDRPVFLDLPCGIERPFSCEREARADIRVRESGIVRCRSGLYHVYSGQMDWHQAATHCIMNKMSLATINSMKCLKKLGLAMLKARPSIENAWIGAKGRLGNWTWIDTGASIIQPTNEAELNNEIWPPLRDRNMKQSGCLQLDRHSAKSPLFLEARCERKMQFICYKETHTNLSTGTAPPSDDLYYYILVQQKYYWQHAFDNCRKMNGSLANVESNDVLIQLLLVMGENKNNPVEHIWVSGHLNMTKDIATDAVTYAWYNPSNGKRLPDPKSFADNIGLFMPPWLDTEFTMDAPCLNLDRQNHLSALVYGLACDTPQYSICMIEKTTWTTGLLDYIMKIPPIDKMFEYSNRL</sequence>
<dbReference type="Gene3D" id="3.10.100.10">
    <property type="entry name" value="Mannose-Binding Protein A, subunit A"/>
    <property type="match status" value="3"/>
</dbReference>
<dbReference type="Pfam" id="PF00059">
    <property type="entry name" value="Lectin_C"/>
    <property type="match status" value="2"/>
</dbReference>
<dbReference type="PANTHER" id="PTHR45710:SF36">
    <property type="entry name" value="C-TYPE LECTIN DOMAIN-CONTAINING PROTEIN"/>
    <property type="match status" value="1"/>
</dbReference>
<dbReference type="AlphaFoldDB" id="A0A8R2R6T2"/>
<dbReference type="Proteomes" id="UP000005204">
    <property type="component" value="Unassembled WGS sequence"/>
</dbReference>
<dbReference type="InterPro" id="IPR050828">
    <property type="entry name" value="C-type_lectin/matrix_domain"/>
</dbReference>
<dbReference type="EnsemblMetazoa" id="XM_038017119.1">
    <property type="protein sequence ID" value="XP_037873047.1"/>
    <property type="gene ID" value="LOC101741035"/>
</dbReference>
<name>A0A8R2R6T2_BOMMO</name>
<dbReference type="PROSITE" id="PS50041">
    <property type="entry name" value="C_TYPE_LECTIN_2"/>
    <property type="match status" value="2"/>
</dbReference>
<evidence type="ECO:0000256" key="1">
    <source>
        <dbReference type="SAM" id="SignalP"/>
    </source>
</evidence>
<dbReference type="InterPro" id="IPR016186">
    <property type="entry name" value="C-type_lectin-like/link_sf"/>
</dbReference>
<dbReference type="InterPro" id="IPR001304">
    <property type="entry name" value="C-type_lectin-like"/>
</dbReference>
<dbReference type="SUPFAM" id="SSF56436">
    <property type="entry name" value="C-type lectin-like"/>
    <property type="match status" value="3"/>
</dbReference>
<keyword evidence="4" id="KW-1185">Reference proteome</keyword>
<feature type="domain" description="C-type lectin" evidence="2">
    <location>
        <begin position="204"/>
        <end position="327"/>
    </location>
</feature>
<accession>A0A8R2R6T2</accession>
<reference evidence="4" key="1">
    <citation type="journal article" date="2008" name="Insect Biochem. Mol. Biol.">
        <title>The genome of a lepidopteran model insect, the silkworm Bombyx mori.</title>
        <authorList>
            <consortium name="International Silkworm Genome Consortium"/>
        </authorList>
    </citation>
    <scope>NUCLEOTIDE SEQUENCE [LARGE SCALE GENOMIC DNA]</scope>
    <source>
        <strain evidence="4">p50T</strain>
    </source>
</reference>
<dbReference type="KEGG" id="bmor:101741035"/>
<evidence type="ECO:0000259" key="2">
    <source>
        <dbReference type="PROSITE" id="PS50041"/>
    </source>
</evidence>
<keyword evidence="1" id="KW-0732">Signal</keyword>
<evidence type="ECO:0000313" key="4">
    <source>
        <dbReference type="Proteomes" id="UP000005204"/>
    </source>
</evidence>
<dbReference type="GeneID" id="101741035"/>
<proteinExistence type="predicted"/>
<feature type="chain" id="PRO_5035776549" description="C-type lectin domain-containing protein" evidence="1">
    <location>
        <begin position="20"/>
        <end position="513"/>
    </location>
</feature>
<feature type="signal peptide" evidence="1">
    <location>
        <begin position="1"/>
        <end position="19"/>
    </location>
</feature>